<evidence type="ECO:0000256" key="5">
    <source>
        <dbReference type="SAM" id="MobiDB-lite"/>
    </source>
</evidence>
<dbReference type="VEuPathDB" id="TriTrypDB:C3747_57g135"/>
<dbReference type="InterPro" id="IPR001650">
    <property type="entry name" value="Helicase_C-like"/>
</dbReference>
<dbReference type="EMBL" id="PRFA01000101">
    <property type="protein sequence ID" value="PWU87122.1"/>
    <property type="molecule type" value="Genomic_DNA"/>
</dbReference>
<dbReference type="Pfam" id="PF00270">
    <property type="entry name" value="DEAD"/>
    <property type="match status" value="1"/>
</dbReference>
<feature type="domain" description="Helicase C-terminal" evidence="7">
    <location>
        <begin position="439"/>
        <end position="588"/>
    </location>
</feature>
<dbReference type="VEuPathDB" id="TriTrypDB:TcYC6_0084140"/>
<evidence type="ECO:0000313" key="8">
    <source>
        <dbReference type="EMBL" id="PWU87122.1"/>
    </source>
</evidence>
<feature type="domain" description="Helicase ATP-binding" evidence="6">
    <location>
        <begin position="148"/>
        <end position="398"/>
    </location>
</feature>
<dbReference type="VEuPathDB" id="TriTrypDB:ECC02_008874"/>
<dbReference type="PROSITE" id="PS51192">
    <property type="entry name" value="HELICASE_ATP_BIND_1"/>
    <property type="match status" value="1"/>
</dbReference>
<evidence type="ECO:0000256" key="2">
    <source>
        <dbReference type="ARBA" id="ARBA00022801"/>
    </source>
</evidence>
<dbReference type="InterPro" id="IPR027417">
    <property type="entry name" value="P-loop_NTPase"/>
</dbReference>
<dbReference type="VEuPathDB" id="TriTrypDB:C4B63_101g34"/>
<feature type="region of interest" description="Disordered" evidence="5">
    <location>
        <begin position="607"/>
        <end position="632"/>
    </location>
</feature>
<dbReference type="GO" id="GO:0005524">
    <property type="term" value="F:ATP binding"/>
    <property type="evidence" value="ECO:0007669"/>
    <property type="project" value="UniProtKB-KW"/>
</dbReference>
<dbReference type="VEuPathDB" id="TriTrypDB:BCY84_22809"/>
<organism evidence="8 9">
    <name type="scientific">Trypanosoma cruzi</name>
    <dbReference type="NCBI Taxonomy" id="5693"/>
    <lineage>
        <taxon>Eukaryota</taxon>
        <taxon>Discoba</taxon>
        <taxon>Euglenozoa</taxon>
        <taxon>Kinetoplastea</taxon>
        <taxon>Metakinetoplastina</taxon>
        <taxon>Trypanosomatida</taxon>
        <taxon>Trypanosomatidae</taxon>
        <taxon>Trypanosoma</taxon>
        <taxon>Schizotrypanum</taxon>
    </lineage>
</organism>
<dbReference type="InterPro" id="IPR050079">
    <property type="entry name" value="DEAD_box_RNA_helicase"/>
</dbReference>
<dbReference type="VEuPathDB" id="TriTrypDB:TcCLB.507609.30"/>
<evidence type="ECO:0000256" key="4">
    <source>
        <dbReference type="ARBA" id="ARBA00022840"/>
    </source>
</evidence>
<dbReference type="VEuPathDB" id="TriTrypDB:TcCLB.510181.30"/>
<dbReference type="PANTHER" id="PTHR47959">
    <property type="entry name" value="ATP-DEPENDENT RNA HELICASE RHLE-RELATED"/>
    <property type="match status" value="1"/>
</dbReference>
<dbReference type="SMART" id="SM00490">
    <property type="entry name" value="HELICc"/>
    <property type="match status" value="1"/>
</dbReference>
<gene>
    <name evidence="8" type="ORF">C4B63_101g34</name>
</gene>
<dbReference type="GO" id="GO:0003724">
    <property type="term" value="F:RNA helicase activity"/>
    <property type="evidence" value="ECO:0007669"/>
    <property type="project" value="TreeGrafter"/>
</dbReference>
<evidence type="ECO:0000259" key="7">
    <source>
        <dbReference type="PROSITE" id="PS51194"/>
    </source>
</evidence>
<protein>
    <submittedName>
        <fullName evidence="8">Putative ATP-dependent DEAD/H RNA helicase</fullName>
    </submittedName>
</protein>
<keyword evidence="4" id="KW-0067">ATP-binding</keyword>
<keyword evidence="3 8" id="KW-0347">Helicase</keyword>
<dbReference type="SUPFAM" id="SSF52540">
    <property type="entry name" value="P-loop containing nucleoside triphosphate hydrolases"/>
    <property type="match status" value="2"/>
</dbReference>
<dbReference type="VEuPathDB" id="TriTrypDB:TcG_06819"/>
<evidence type="ECO:0000256" key="1">
    <source>
        <dbReference type="ARBA" id="ARBA00022741"/>
    </source>
</evidence>
<dbReference type="VEuPathDB" id="TriTrypDB:TCDM_08272"/>
<evidence type="ECO:0000256" key="3">
    <source>
        <dbReference type="ARBA" id="ARBA00022806"/>
    </source>
</evidence>
<reference evidence="8 9" key="1">
    <citation type="journal article" date="2018" name="Microb. Genom.">
        <title>Expanding an expanded genome: long-read sequencing of Trypanosoma cruzi.</title>
        <authorList>
            <person name="Berna L."/>
            <person name="Rodriguez M."/>
            <person name="Chiribao M.L."/>
            <person name="Parodi-Talice A."/>
            <person name="Pita S."/>
            <person name="Rijo G."/>
            <person name="Alvarez-Valin F."/>
            <person name="Robello C."/>
        </authorList>
    </citation>
    <scope>NUCLEOTIDE SEQUENCE [LARGE SCALE GENOMIC DNA]</scope>
    <source>
        <strain evidence="8 9">Dm28c</strain>
    </source>
</reference>
<dbReference type="VEuPathDB" id="TriTrypDB:TcCL_ESM04983"/>
<comment type="caution">
    <text evidence="8">The sequence shown here is derived from an EMBL/GenBank/DDBJ whole genome shotgun (WGS) entry which is preliminary data.</text>
</comment>
<dbReference type="CDD" id="cd00268">
    <property type="entry name" value="DEADc"/>
    <property type="match status" value="1"/>
</dbReference>
<dbReference type="PROSITE" id="PS51194">
    <property type="entry name" value="HELICASE_CTER"/>
    <property type="match status" value="1"/>
</dbReference>
<dbReference type="VEuPathDB" id="TriTrypDB:TcBrA4_0017770"/>
<dbReference type="PANTHER" id="PTHR47959:SF13">
    <property type="entry name" value="ATP-DEPENDENT RNA HELICASE RHLE"/>
    <property type="match status" value="1"/>
</dbReference>
<keyword evidence="2" id="KW-0378">Hydrolase</keyword>
<dbReference type="VEuPathDB" id="TriTrypDB:TCSYLVIO_007455"/>
<proteinExistence type="predicted"/>
<evidence type="ECO:0000259" key="6">
    <source>
        <dbReference type="PROSITE" id="PS51192"/>
    </source>
</evidence>
<dbReference type="Pfam" id="PF00271">
    <property type="entry name" value="Helicase_C"/>
    <property type="match status" value="1"/>
</dbReference>
<dbReference type="VEuPathDB" id="TriTrypDB:Tc_MARK_3759"/>
<sequence length="642" mass="71841">MNPLFCRQCTTCMLRNALNCIRLSSRHYAITSTGASRKGSLELVDVLCGGVGPSTHGMNEVPGEMKEGEIRHRKKEVFIGDGSGANGSPYIVHIADRYGMPAELPAGASQSFEELETLCPSDTLREQLQLLRASRRWETLTVVQRAVIPLILDHRDVLCIAPTATGKTFCYVFPSMLRLVLHAKGLETAVADSSENELSRPNVEALLKDKIARGEICRYCELGIADVKVCPMTGTPHPPVPELLDKQLRGAMRLNELTSVAEPLVLILVPTSQLAMQVHQLCTQLHVDFRVKFLVRASSAEEQKRHLNALEGCDVLITTPETMLPALYKRKLSLRRVKMLVMDEVDDLVSVNHFEKVKIILGALPKGHDRPQRLLFGASLPPVAYQMVREQMLLPSHRFVLADVKTDKLGHALVDGCSTASAAITHVVFMVSQVEKISKLARLYSTGKLRPDQRTLIFCNSRHNVAYVAEQLQKLVPDLHVTTLTSRSSATGKMGTLKLFRSGVSTCLVCTDILSRGIDFHNVVYVVHYDTPLEFDTWVHRSGRCGRHGVPGYCYTFFQPESVKLAKPLVAHLRQTQQLIPPKLQEYANQSLVDTFKSSLFYHPTRPYRSGDPQRQHPVMGRGMPRFPDYKQERLNKNFRPL</sequence>
<accession>A0A2V2UVF9</accession>
<dbReference type="CDD" id="cd18787">
    <property type="entry name" value="SF2_C_DEAD"/>
    <property type="match status" value="1"/>
</dbReference>
<dbReference type="GO" id="GO:0016787">
    <property type="term" value="F:hydrolase activity"/>
    <property type="evidence" value="ECO:0007669"/>
    <property type="project" value="UniProtKB-KW"/>
</dbReference>
<dbReference type="SMART" id="SM00487">
    <property type="entry name" value="DEXDc"/>
    <property type="match status" value="1"/>
</dbReference>
<dbReference type="InterPro" id="IPR044742">
    <property type="entry name" value="DEAD/DEAH_RhlB"/>
</dbReference>
<dbReference type="GO" id="GO:0005829">
    <property type="term" value="C:cytosol"/>
    <property type="evidence" value="ECO:0007669"/>
    <property type="project" value="TreeGrafter"/>
</dbReference>
<keyword evidence="1" id="KW-0547">Nucleotide-binding</keyword>
<dbReference type="AlphaFoldDB" id="A0A2V2UVF9"/>
<dbReference type="Proteomes" id="UP000246121">
    <property type="component" value="Unassembled WGS sequence"/>
</dbReference>
<dbReference type="InterPro" id="IPR014001">
    <property type="entry name" value="Helicase_ATP-bd"/>
</dbReference>
<dbReference type="GO" id="GO:0003676">
    <property type="term" value="F:nucleic acid binding"/>
    <property type="evidence" value="ECO:0007669"/>
    <property type="project" value="InterPro"/>
</dbReference>
<dbReference type="Gene3D" id="3.40.50.300">
    <property type="entry name" value="P-loop containing nucleotide triphosphate hydrolases"/>
    <property type="match status" value="2"/>
</dbReference>
<evidence type="ECO:0000313" key="9">
    <source>
        <dbReference type="Proteomes" id="UP000246121"/>
    </source>
</evidence>
<name>A0A2V2UVF9_TRYCR</name>
<dbReference type="InterPro" id="IPR011545">
    <property type="entry name" value="DEAD/DEAH_box_helicase_dom"/>
</dbReference>